<comment type="subcellular location">
    <subcellularLocation>
        <location evidence="1">Membrane</location>
        <topology evidence="1">Multi-pass membrane protein</topology>
    </subcellularLocation>
    <subcellularLocation>
        <location evidence="10">Mitochondrion inner membrane</location>
        <topology evidence="10">Multi-pass membrane protein</topology>
    </subcellularLocation>
</comment>
<dbReference type="InterPro" id="IPR018108">
    <property type="entry name" value="MCP_transmembrane"/>
</dbReference>
<keyword evidence="6 10" id="KW-1133">Transmembrane helix</keyword>
<dbReference type="EMBL" id="JAWDJO010000057">
    <property type="protein sequence ID" value="KAL1896471.1"/>
    <property type="molecule type" value="Genomic_DNA"/>
</dbReference>
<sequence>MAGSSTTVVAVKPSFDSKSGRHFIGGLGSGVTSAIILQPLDLLKTRVQQSTTNSLTANLKAILKSDNKVGSLWRGTIPSALRTGFGSAIYFTILNSLRQRAAYLAPHAGKHGQSSSALPTLSNSANMATGATARTMAGLLLMPLTVIKVRYESTMYYSYSSIWCACKDIYKTTGVRGFFSGFGATAVRDGPNAGIYVLFYEQLKKRFSVWNITDDSSTYVAPAVINFSAGISAGSACSAISNPFDAIKTRIQLQPNTYRNTFQTARKMFVENGVGSFFHGLGLRLTRKALSSALAWTAYEEFLRRMERPRLVPQRVE</sequence>
<evidence type="ECO:0000256" key="3">
    <source>
        <dbReference type="ARBA" id="ARBA00022692"/>
    </source>
</evidence>
<keyword evidence="7 10" id="KW-0496">Mitochondrion</keyword>
<dbReference type="PANTHER" id="PTHR46181">
    <property type="entry name" value="MITOCHONDRIAL GLYCINE TRANSPORTER"/>
    <property type="match status" value="1"/>
</dbReference>
<dbReference type="Pfam" id="PF00153">
    <property type="entry name" value="Mito_carr"/>
    <property type="match status" value="3"/>
</dbReference>
<dbReference type="SUPFAM" id="SSF103506">
    <property type="entry name" value="Mitochondrial carrier"/>
    <property type="match status" value="1"/>
</dbReference>
<feature type="repeat" description="Solcar" evidence="11">
    <location>
        <begin position="221"/>
        <end position="305"/>
    </location>
</feature>
<accession>A0ABR3Z8Q7</accession>
<protein>
    <recommendedName>
        <fullName evidence="10">Mitochondrial glycine transporter</fullName>
    </recommendedName>
    <alternativeName>
        <fullName evidence="10">Solute carrier family 25 member 38 homolog</fullName>
    </alternativeName>
</protein>
<evidence type="ECO:0000256" key="10">
    <source>
        <dbReference type="HAMAP-Rule" id="MF_03064"/>
    </source>
</evidence>
<keyword evidence="5 10" id="KW-0999">Mitochondrion inner membrane</keyword>
<name>A0ABR3Z8Q7_9PEZI</name>
<reference evidence="12 13" key="1">
    <citation type="journal article" date="2024" name="IMA Fungus">
        <title>IMA Genome - F19 : A genome assembly and annotation guide to empower mycologists, including annotated draft genome sequences of Ceratocystis pirilliformis, Diaporthe australafricana, Fusarium ophioides, Paecilomyces lecythidis, and Sporothrix stenoceras.</title>
        <authorList>
            <person name="Aylward J."/>
            <person name="Wilson A.M."/>
            <person name="Visagie C.M."/>
            <person name="Spraker J."/>
            <person name="Barnes I."/>
            <person name="Buitendag C."/>
            <person name="Ceriani C."/>
            <person name="Del Mar Angel L."/>
            <person name="du Plessis D."/>
            <person name="Fuchs T."/>
            <person name="Gasser K."/>
            <person name="Kramer D."/>
            <person name="Li W."/>
            <person name="Munsamy K."/>
            <person name="Piso A."/>
            <person name="Price J.L."/>
            <person name="Sonnekus B."/>
            <person name="Thomas C."/>
            <person name="van der Nest A."/>
            <person name="van Dijk A."/>
            <person name="van Heerden A."/>
            <person name="van Vuuren N."/>
            <person name="Yilmaz N."/>
            <person name="Duong T.A."/>
            <person name="van der Merwe N.A."/>
            <person name="Wingfield M.J."/>
            <person name="Wingfield B.D."/>
        </authorList>
    </citation>
    <scope>NUCLEOTIDE SEQUENCE [LARGE SCALE GENOMIC DNA]</scope>
    <source>
        <strain evidence="12 13">CMW 12675</strain>
    </source>
</reference>
<dbReference type="PANTHER" id="PTHR46181:SF3">
    <property type="entry name" value="MITOCHONDRIAL GLYCINE TRANSPORTER"/>
    <property type="match status" value="1"/>
</dbReference>
<comment type="caution">
    <text evidence="12">The sequence shown here is derived from an EMBL/GenBank/DDBJ whole genome shotgun (WGS) entry which is preliminary data.</text>
</comment>
<comment type="similarity">
    <text evidence="10">Belongs to the mitochondrial carrier (TC 2.A.29) family. SLC25A38 subfamily.</text>
</comment>
<dbReference type="InterPro" id="IPR030847">
    <property type="entry name" value="Hem25/SLC25A38"/>
</dbReference>
<gene>
    <name evidence="12" type="ORF">Cpir12675_002760</name>
</gene>
<evidence type="ECO:0000256" key="5">
    <source>
        <dbReference type="ARBA" id="ARBA00022792"/>
    </source>
</evidence>
<evidence type="ECO:0000256" key="2">
    <source>
        <dbReference type="ARBA" id="ARBA00022448"/>
    </source>
</evidence>
<dbReference type="Proteomes" id="UP001583280">
    <property type="component" value="Unassembled WGS sequence"/>
</dbReference>
<evidence type="ECO:0000256" key="8">
    <source>
        <dbReference type="ARBA" id="ARBA00023136"/>
    </source>
</evidence>
<keyword evidence="13" id="KW-1185">Reference proteome</keyword>
<evidence type="ECO:0000256" key="1">
    <source>
        <dbReference type="ARBA" id="ARBA00004141"/>
    </source>
</evidence>
<keyword evidence="3 10" id="KW-0812">Transmembrane</keyword>
<proteinExistence type="inferred from homology"/>
<dbReference type="PROSITE" id="PS50920">
    <property type="entry name" value="SOLCAR"/>
    <property type="match status" value="3"/>
</dbReference>
<dbReference type="Gene3D" id="1.50.40.10">
    <property type="entry name" value="Mitochondrial carrier domain"/>
    <property type="match status" value="1"/>
</dbReference>
<evidence type="ECO:0000313" key="12">
    <source>
        <dbReference type="EMBL" id="KAL1896471.1"/>
    </source>
</evidence>
<comment type="catalytic activity">
    <reaction evidence="9 10">
        <text>glycine(in) = glycine(out)</text>
        <dbReference type="Rhea" id="RHEA:70715"/>
        <dbReference type="ChEBI" id="CHEBI:57305"/>
    </reaction>
</comment>
<evidence type="ECO:0000256" key="9">
    <source>
        <dbReference type="ARBA" id="ARBA00034060"/>
    </source>
</evidence>
<feature type="repeat" description="Solcar" evidence="11">
    <location>
        <begin position="121"/>
        <end position="206"/>
    </location>
</feature>
<comment type="function">
    <text evidence="10">Mitochondrial glycine transporter that imports glycine into the mitochondrial matrix. Plays an important role in providing glycine for the first enzymatic step in heme biosynthesis, the condensation of glycine with succinyl-CoA to produce 5-aminolevulinate (ALA) in the miochondrial matrix.</text>
</comment>
<evidence type="ECO:0000256" key="11">
    <source>
        <dbReference type="PROSITE-ProRule" id="PRU00282"/>
    </source>
</evidence>
<keyword evidence="4 10" id="KW-0677">Repeat</keyword>
<evidence type="ECO:0000256" key="6">
    <source>
        <dbReference type="ARBA" id="ARBA00022989"/>
    </source>
</evidence>
<feature type="repeat" description="Solcar" evidence="11">
    <location>
        <begin position="17"/>
        <end position="100"/>
    </location>
</feature>
<dbReference type="HAMAP" id="MF_03064">
    <property type="entry name" value="SLC25A38"/>
    <property type="match status" value="1"/>
</dbReference>
<keyword evidence="2 10" id="KW-0813">Transport</keyword>
<evidence type="ECO:0000313" key="13">
    <source>
        <dbReference type="Proteomes" id="UP001583280"/>
    </source>
</evidence>
<keyword evidence="8 10" id="KW-0472">Membrane</keyword>
<evidence type="ECO:0000256" key="4">
    <source>
        <dbReference type="ARBA" id="ARBA00022737"/>
    </source>
</evidence>
<dbReference type="InterPro" id="IPR023395">
    <property type="entry name" value="MCP_dom_sf"/>
</dbReference>
<evidence type="ECO:0000256" key="7">
    <source>
        <dbReference type="ARBA" id="ARBA00023128"/>
    </source>
</evidence>
<organism evidence="12 13">
    <name type="scientific">Ceratocystis pirilliformis</name>
    <dbReference type="NCBI Taxonomy" id="259994"/>
    <lineage>
        <taxon>Eukaryota</taxon>
        <taxon>Fungi</taxon>
        <taxon>Dikarya</taxon>
        <taxon>Ascomycota</taxon>
        <taxon>Pezizomycotina</taxon>
        <taxon>Sordariomycetes</taxon>
        <taxon>Hypocreomycetidae</taxon>
        <taxon>Microascales</taxon>
        <taxon>Ceratocystidaceae</taxon>
        <taxon>Ceratocystis</taxon>
    </lineage>
</organism>